<feature type="compositionally biased region" description="Polar residues" evidence="2">
    <location>
        <begin position="525"/>
        <end position="551"/>
    </location>
</feature>
<dbReference type="EMBL" id="CAJNIZ010003959">
    <property type="protein sequence ID" value="CAE7227622.1"/>
    <property type="molecule type" value="Genomic_DNA"/>
</dbReference>
<feature type="region of interest" description="Disordered" evidence="2">
    <location>
        <begin position="268"/>
        <end position="326"/>
    </location>
</feature>
<organism evidence="3 4">
    <name type="scientific">Symbiodinium pilosum</name>
    <name type="common">Dinoflagellate</name>
    <dbReference type="NCBI Taxonomy" id="2952"/>
    <lineage>
        <taxon>Eukaryota</taxon>
        <taxon>Sar</taxon>
        <taxon>Alveolata</taxon>
        <taxon>Dinophyceae</taxon>
        <taxon>Suessiales</taxon>
        <taxon>Symbiodiniaceae</taxon>
        <taxon>Symbiodinium</taxon>
    </lineage>
</organism>
<keyword evidence="4" id="KW-1185">Reference proteome</keyword>
<gene>
    <name evidence="3" type="ORF">SPIL2461_LOCUS3295</name>
</gene>
<dbReference type="GO" id="GO:0003676">
    <property type="term" value="F:nucleic acid binding"/>
    <property type="evidence" value="ECO:0007669"/>
    <property type="project" value="InterPro"/>
</dbReference>
<dbReference type="Proteomes" id="UP000649617">
    <property type="component" value="Unassembled WGS sequence"/>
</dbReference>
<keyword evidence="1" id="KW-0175">Coiled coil</keyword>
<protein>
    <submittedName>
        <fullName evidence="3">Uncharacterized protein</fullName>
    </submittedName>
</protein>
<comment type="caution">
    <text evidence="3">The sequence shown here is derived from an EMBL/GenBank/DDBJ whole genome shotgun (WGS) entry which is preliminary data.</text>
</comment>
<sequence length="573" mass="60579">MDDSGVPRLFGQEGLPDPCSLGPRGGSATTTQNQARNYLSELANFLAQSQHEGPSAGVPGAAEVAALQNLLENIRKAGLTSVPGQSWQPPMVEQAWPCPSAQRLVPPEVTGPFGAGLPAEVSPNIQLAKLAEFFRLLEEQDQARAMMSDSSRTCEQQTILSRWLQESRAQLQQLRQMQQLQQMQRQMQELQPKLQQMQEMVNRFMTAAYMAQQVPQIQTPSFTSVPSHVHAPPAPGLDWPGPSDSNTFQVTLESLASYGQLGMPAGSVAAASHHSGHDKVAGRAQNRTNHVRKKTTPRTGGWLNVEPEEATQSSSPPSSSTDRDKKSTLGMHLTQLQSEDPRCVFITRRINGMGFQSKDVLSAFYGQYGKVVKVLVAHSKVKPFRRQGAQSRIRPGSLGFIVMDSPEAVEKILAVGTTQKVAGHMISVEPFERIAKPQDAGQSADSTATNGDSTTTGSGSRSGGSGSDKSSTGSANGLGDSNGSDKSSAGSANGLGESGSGGSEEGSDKGNGFSADGSQPKAEGSQGSSEDSNPGDGDSQSESSNRATSPGTGRKKEAFEEGVLPGESEKAES</sequence>
<evidence type="ECO:0000256" key="1">
    <source>
        <dbReference type="SAM" id="Coils"/>
    </source>
</evidence>
<feature type="coiled-coil region" evidence="1">
    <location>
        <begin position="164"/>
        <end position="200"/>
    </location>
</feature>
<dbReference type="AlphaFoldDB" id="A0A812KPA3"/>
<dbReference type="InterPro" id="IPR035979">
    <property type="entry name" value="RBD_domain_sf"/>
</dbReference>
<feature type="region of interest" description="Disordered" evidence="2">
    <location>
        <begin position="1"/>
        <end position="31"/>
    </location>
</feature>
<proteinExistence type="predicted"/>
<dbReference type="SUPFAM" id="SSF54928">
    <property type="entry name" value="RNA-binding domain, RBD"/>
    <property type="match status" value="1"/>
</dbReference>
<reference evidence="3" key="1">
    <citation type="submission" date="2021-02" db="EMBL/GenBank/DDBJ databases">
        <authorList>
            <person name="Dougan E. K."/>
            <person name="Rhodes N."/>
            <person name="Thang M."/>
            <person name="Chan C."/>
        </authorList>
    </citation>
    <scope>NUCLEOTIDE SEQUENCE</scope>
</reference>
<feature type="compositionally biased region" description="Low complexity" evidence="2">
    <location>
        <begin position="443"/>
        <end position="459"/>
    </location>
</feature>
<evidence type="ECO:0000313" key="3">
    <source>
        <dbReference type="EMBL" id="CAE7227622.1"/>
    </source>
</evidence>
<name>A0A812KPA3_SYMPI</name>
<feature type="region of interest" description="Disordered" evidence="2">
    <location>
        <begin position="437"/>
        <end position="573"/>
    </location>
</feature>
<evidence type="ECO:0000256" key="2">
    <source>
        <dbReference type="SAM" id="MobiDB-lite"/>
    </source>
</evidence>
<feature type="region of interest" description="Disordered" evidence="2">
    <location>
        <begin position="222"/>
        <end position="245"/>
    </location>
</feature>
<dbReference type="OrthoDB" id="1875751at2759"/>
<evidence type="ECO:0000313" key="4">
    <source>
        <dbReference type="Proteomes" id="UP000649617"/>
    </source>
</evidence>
<accession>A0A812KPA3</accession>